<dbReference type="Proteomes" id="UP001320148">
    <property type="component" value="Chromosome"/>
</dbReference>
<reference evidence="6 7" key="1">
    <citation type="submission" date="2021-02" db="EMBL/GenBank/DDBJ databases">
        <title>Complete genome of Desulfoluna sp. strain ASN36.</title>
        <authorList>
            <person name="Takahashi A."/>
            <person name="Kojima H."/>
            <person name="Fukui M."/>
        </authorList>
    </citation>
    <scope>NUCLEOTIDE SEQUENCE [LARGE SCALE GENOMIC DNA]</scope>
    <source>
        <strain evidence="6 7">ASN36</strain>
    </source>
</reference>
<gene>
    <name evidence="6" type="ORF">DSLASN_21180</name>
</gene>
<dbReference type="InterPro" id="IPR052556">
    <property type="entry name" value="PolySynth_Transporter"/>
</dbReference>
<feature type="transmembrane region" description="Helical" evidence="5">
    <location>
        <begin position="221"/>
        <end position="241"/>
    </location>
</feature>
<accession>A0ABN6F4R7</accession>
<comment type="subcellular location">
    <subcellularLocation>
        <location evidence="1">Membrane</location>
        <topology evidence="1">Multi-pass membrane protein</topology>
    </subcellularLocation>
</comment>
<keyword evidence="2 5" id="KW-0812">Transmembrane</keyword>
<evidence type="ECO:0000256" key="3">
    <source>
        <dbReference type="ARBA" id="ARBA00022989"/>
    </source>
</evidence>
<evidence type="ECO:0000313" key="6">
    <source>
        <dbReference type="EMBL" id="BCS96486.1"/>
    </source>
</evidence>
<sequence length="444" mass="50878">MLSIICRFTRNHGFMKYLKNTSWLFVEKLFRVIVGLLVSFWVVRYLGPEKFGLLSYAQSFVGLFIAISTLGLDGIVVRELVKDEGKRDAIVGTAFILKLLGSFGVLFVLAISFYFTSNDTYTNSLMMVIASATIFQSFNVIDFYFQSQVLSRFIVFVNIISLLFSSVVKIILIINEAPLIAFAYVIVFDSIVMAIGFVYIYIKSSLSIKKWKYDKFLAVALLKDSWPLVFGTIAASIYMQIDQVMIKEIMDSTAVGYYAVSSRLSEVWLFITVLITKSLLPLIINAKKQSETLFLYRMQYLYNLLVKIAFFISVLISFFAQDIVVILFGEQYLQSVPILIIYVWSIVFVYISNASTSYFLAENMQFHASLRLVFGAVINIALNMMWIKSYGLNGAAYSTLCSYAFSSYFYNILFRSTYENFKMQTKSIINIFNVFSYKQILQIR</sequence>
<dbReference type="CDD" id="cd13128">
    <property type="entry name" value="MATE_Wzx_like"/>
    <property type="match status" value="1"/>
</dbReference>
<keyword evidence="7" id="KW-1185">Reference proteome</keyword>
<evidence type="ECO:0000256" key="2">
    <source>
        <dbReference type="ARBA" id="ARBA00022692"/>
    </source>
</evidence>
<feature type="transmembrane region" description="Helical" evidence="5">
    <location>
        <begin position="89"/>
        <end position="115"/>
    </location>
</feature>
<evidence type="ECO:0000256" key="1">
    <source>
        <dbReference type="ARBA" id="ARBA00004141"/>
    </source>
</evidence>
<feature type="transmembrane region" description="Helical" evidence="5">
    <location>
        <begin position="267"/>
        <end position="284"/>
    </location>
</feature>
<evidence type="ECO:0000256" key="5">
    <source>
        <dbReference type="SAM" id="Phobius"/>
    </source>
</evidence>
<keyword evidence="3 5" id="KW-1133">Transmembrane helix</keyword>
<feature type="transmembrane region" description="Helical" evidence="5">
    <location>
        <begin position="368"/>
        <end position="388"/>
    </location>
</feature>
<name>A0ABN6F4R7_9BACT</name>
<dbReference type="EMBL" id="AP024488">
    <property type="protein sequence ID" value="BCS96486.1"/>
    <property type="molecule type" value="Genomic_DNA"/>
</dbReference>
<feature type="transmembrane region" description="Helical" evidence="5">
    <location>
        <begin position="21"/>
        <end position="43"/>
    </location>
</feature>
<dbReference type="PANTHER" id="PTHR43424">
    <property type="entry name" value="LOCUS PUTATIVE PROTEIN 1-RELATED"/>
    <property type="match status" value="1"/>
</dbReference>
<feature type="transmembrane region" description="Helical" evidence="5">
    <location>
        <begin position="55"/>
        <end position="77"/>
    </location>
</feature>
<feature type="transmembrane region" description="Helical" evidence="5">
    <location>
        <begin position="180"/>
        <end position="201"/>
    </location>
</feature>
<dbReference type="PANTHER" id="PTHR43424:SF1">
    <property type="entry name" value="LOCUS PUTATIVE PROTEIN 1-RELATED"/>
    <property type="match status" value="1"/>
</dbReference>
<dbReference type="Pfam" id="PF01943">
    <property type="entry name" value="Polysacc_synt"/>
    <property type="match status" value="1"/>
</dbReference>
<feature type="transmembrane region" description="Helical" evidence="5">
    <location>
        <begin position="340"/>
        <end position="361"/>
    </location>
</feature>
<feature type="transmembrane region" description="Helical" evidence="5">
    <location>
        <begin position="304"/>
        <end position="328"/>
    </location>
</feature>
<organism evidence="6 7">
    <name type="scientific">Desulfoluna limicola</name>
    <dbReference type="NCBI Taxonomy" id="2810562"/>
    <lineage>
        <taxon>Bacteria</taxon>
        <taxon>Pseudomonadati</taxon>
        <taxon>Thermodesulfobacteriota</taxon>
        <taxon>Desulfobacteria</taxon>
        <taxon>Desulfobacterales</taxon>
        <taxon>Desulfolunaceae</taxon>
        <taxon>Desulfoluna</taxon>
    </lineage>
</organism>
<feature type="transmembrane region" description="Helical" evidence="5">
    <location>
        <begin position="153"/>
        <end position="174"/>
    </location>
</feature>
<feature type="transmembrane region" description="Helical" evidence="5">
    <location>
        <begin position="121"/>
        <end position="141"/>
    </location>
</feature>
<dbReference type="InterPro" id="IPR002797">
    <property type="entry name" value="Polysacc_synth"/>
</dbReference>
<protein>
    <submittedName>
        <fullName evidence="6">O-unit flippase</fullName>
    </submittedName>
</protein>
<proteinExistence type="predicted"/>
<keyword evidence="4 5" id="KW-0472">Membrane</keyword>
<evidence type="ECO:0000256" key="4">
    <source>
        <dbReference type="ARBA" id="ARBA00023136"/>
    </source>
</evidence>
<feature type="transmembrane region" description="Helical" evidence="5">
    <location>
        <begin position="394"/>
        <end position="414"/>
    </location>
</feature>
<evidence type="ECO:0000313" key="7">
    <source>
        <dbReference type="Proteomes" id="UP001320148"/>
    </source>
</evidence>